<comment type="caution">
    <text evidence="1">The sequence shown here is derived from an EMBL/GenBank/DDBJ whole genome shotgun (WGS) entry which is preliminary data.</text>
</comment>
<sequence length="234" mass="26113">MSYKEQADVFKNVFKLKYEPMAISFTNEEISSGRYEKTSICKAMKLVSQGESFIIDQNVSTCPGGSQYCGFIEPHTGKKKRSLQNFLTKGEKLTSSIVSFERMRTLTSPPATDLADRIVLCPLDKAEIRPDMILFLCNAEQACRLITLDTYWDGKSPEQQIIGALCHSAIVYTIISGNTNMSVGDWTARSHQGFEADVIFLSVPYERIHNLIAAIPHCSAGDAEVHIPEEFQSD</sequence>
<dbReference type="PATRIC" id="fig|1204725.3.peg.594"/>
<evidence type="ECO:0008006" key="3">
    <source>
        <dbReference type="Google" id="ProtNLM"/>
    </source>
</evidence>
<dbReference type="PANTHER" id="PTHR37954:SF3">
    <property type="entry name" value="DUF169 DOMAIN-CONTAINING PROTEIN"/>
    <property type="match status" value="1"/>
</dbReference>
<name>K2R5D3_METFP</name>
<dbReference type="Proteomes" id="UP000007360">
    <property type="component" value="Unassembled WGS sequence"/>
</dbReference>
<dbReference type="RefSeq" id="WP_004029788.1">
    <property type="nucleotide sequence ID" value="NZ_AMPO01000002.1"/>
</dbReference>
<dbReference type="Pfam" id="PF02596">
    <property type="entry name" value="DUF169"/>
    <property type="match status" value="1"/>
</dbReference>
<dbReference type="InterPro" id="IPR003748">
    <property type="entry name" value="DUF169"/>
</dbReference>
<protein>
    <recommendedName>
        <fullName evidence="3">DUF169 domain-containing protein</fullName>
    </recommendedName>
</protein>
<gene>
    <name evidence="1" type="ORF">A994_02953</name>
</gene>
<evidence type="ECO:0000313" key="1">
    <source>
        <dbReference type="EMBL" id="EKF86407.1"/>
    </source>
</evidence>
<dbReference type="PANTHER" id="PTHR37954">
    <property type="entry name" value="BLL4979 PROTEIN"/>
    <property type="match status" value="1"/>
</dbReference>
<reference evidence="1 2" key="1">
    <citation type="journal article" date="2012" name="J. Bacteriol.">
        <title>Draft genome sequence of Methanobacterium formicicum DSM 3637, an archaebacterium isolated from the methane producer amoeba Pelomyxa palustris.</title>
        <authorList>
            <person name="Gutierrez G."/>
        </authorList>
    </citation>
    <scope>NUCLEOTIDE SEQUENCE [LARGE SCALE GENOMIC DNA]</scope>
    <source>
        <strain evidence="2">DSM 3637 / PP1</strain>
    </source>
</reference>
<dbReference type="EMBL" id="AMPO01000002">
    <property type="protein sequence ID" value="EKF86407.1"/>
    <property type="molecule type" value="Genomic_DNA"/>
</dbReference>
<proteinExistence type="predicted"/>
<accession>K2R5D3</accession>
<dbReference type="OrthoDB" id="69106at2157"/>
<dbReference type="AlphaFoldDB" id="K2R5D3"/>
<keyword evidence="2" id="KW-1185">Reference proteome</keyword>
<evidence type="ECO:0000313" key="2">
    <source>
        <dbReference type="Proteomes" id="UP000007360"/>
    </source>
</evidence>
<organism evidence="1 2">
    <name type="scientific">Methanobacterium formicicum (strain DSM 3637 / PP1)</name>
    <dbReference type="NCBI Taxonomy" id="1204725"/>
    <lineage>
        <taxon>Archaea</taxon>
        <taxon>Methanobacteriati</taxon>
        <taxon>Methanobacteriota</taxon>
        <taxon>Methanomada group</taxon>
        <taxon>Methanobacteria</taxon>
        <taxon>Methanobacteriales</taxon>
        <taxon>Methanobacteriaceae</taxon>
        <taxon>Methanobacterium</taxon>
    </lineage>
</organism>